<evidence type="ECO:0000256" key="13">
    <source>
        <dbReference type="ARBA" id="ARBA00023295"/>
    </source>
</evidence>
<name>A0A9X1QLB9_9SPHN</name>
<dbReference type="GO" id="GO:0035485">
    <property type="term" value="F:adenine/guanine mispair binding"/>
    <property type="evidence" value="ECO:0007669"/>
    <property type="project" value="TreeGrafter"/>
</dbReference>
<dbReference type="RefSeq" id="WP_235068513.1">
    <property type="nucleotide sequence ID" value="NZ_JAKFGM010000003.1"/>
</dbReference>
<dbReference type="GO" id="GO:0000701">
    <property type="term" value="F:purine-specific mismatch base pair DNA N-glycosylase activity"/>
    <property type="evidence" value="ECO:0007669"/>
    <property type="project" value="UniProtKB-EC"/>
</dbReference>
<dbReference type="EMBL" id="JAKFGM010000003">
    <property type="protein sequence ID" value="MCF2515806.1"/>
    <property type="molecule type" value="Genomic_DNA"/>
</dbReference>
<keyword evidence="9" id="KW-0378">Hydrolase</keyword>
<dbReference type="GO" id="GO:0006298">
    <property type="term" value="P:mismatch repair"/>
    <property type="evidence" value="ECO:0007669"/>
    <property type="project" value="TreeGrafter"/>
</dbReference>
<evidence type="ECO:0000313" key="17">
    <source>
        <dbReference type="Proteomes" id="UP001139410"/>
    </source>
</evidence>
<dbReference type="Pfam" id="PF14815">
    <property type="entry name" value="NUDIX_4"/>
    <property type="match status" value="1"/>
</dbReference>
<dbReference type="Gene3D" id="1.10.340.30">
    <property type="entry name" value="Hypothetical protein, domain 2"/>
    <property type="match status" value="1"/>
</dbReference>
<dbReference type="Proteomes" id="UP001139410">
    <property type="component" value="Unassembled WGS sequence"/>
</dbReference>
<dbReference type="CDD" id="cd03431">
    <property type="entry name" value="NUDIX_DNA_Glycosylase_C-MutY"/>
    <property type="match status" value="1"/>
</dbReference>
<evidence type="ECO:0000256" key="1">
    <source>
        <dbReference type="ARBA" id="ARBA00000843"/>
    </source>
</evidence>
<dbReference type="SMART" id="SM00478">
    <property type="entry name" value="ENDO3c"/>
    <property type="match status" value="1"/>
</dbReference>
<dbReference type="AlphaFoldDB" id="A0A9X1QLB9"/>
<dbReference type="Pfam" id="PF00730">
    <property type="entry name" value="HhH-GPD"/>
    <property type="match status" value="1"/>
</dbReference>
<dbReference type="GO" id="GO:0034039">
    <property type="term" value="F:8-oxo-7,8-dihydroguanine DNA N-glycosylase activity"/>
    <property type="evidence" value="ECO:0007669"/>
    <property type="project" value="TreeGrafter"/>
</dbReference>
<dbReference type="InterPro" id="IPR011257">
    <property type="entry name" value="DNA_glycosylase"/>
</dbReference>
<dbReference type="InterPro" id="IPR023170">
    <property type="entry name" value="HhH_base_excis_C"/>
</dbReference>
<comment type="similarity">
    <text evidence="3 14">Belongs to the Nth/MutY family.</text>
</comment>
<evidence type="ECO:0000256" key="11">
    <source>
        <dbReference type="ARBA" id="ARBA00023014"/>
    </source>
</evidence>
<organism evidence="16 17">
    <name type="scientific">Sphingomonas cremea</name>
    <dbReference type="NCBI Taxonomy" id="2904799"/>
    <lineage>
        <taxon>Bacteria</taxon>
        <taxon>Pseudomonadati</taxon>
        <taxon>Pseudomonadota</taxon>
        <taxon>Alphaproteobacteria</taxon>
        <taxon>Sphingomonadales</taxon>
        <taxon>Sphingomonadaceae</taxon>
        <taxon>Sphingomonas</taxon>
    </lineage>
</organism>
<dbReference type="InterPro" id="IPR003265">
    <property type="entry name" value="HhH-GPD_domain"/>
</dbReference>
<comment type="cofactor">
    <cofactor evidence="14">
        <name>[4Fe-4S] cluster</name>
        <dbReference type="ChEBI" id="CHEBI:49883"/>
    </cofactor>
    <text evidence="14">Binds 1 [4Fe-4S] cluster.</text>
</comment>
<evidence type="ECO:0000256" key="4">
    <source>
        <dbReference type="ARBA" id="ARBA00012045"/>
    </source>
</evidence>
<dbReference type="GO" id="GO:0046872">
    <property type="term" value="F:metal ion binding"/>
    <property type="evidence" value="ECO:0007669"/>
    <property type="project" value="UniProtKB-UniRule"/>
</dbReference>
<dbReference type="InterPro" id="IPR044298">
    <property type="entry name" value="MIG/MutY"/>
</dbReference>
<evidence type="ECO:0000256" key="6">
    <source>
        <dbReference type="ARBA" id="ARBA00022485"/>
    </source>
</evidence>
<dbReference type="SUPFAM" id="SSF48150">
    <property type="entry name" value="DNA-glycosylase"/>
    <property type="match status" value="1"/>
</dbReference>
<dbReference type="GO" id="GO:0006284">
    <property type="term" value="P:base-excision repair"/>
    <property type="evidence" value="ECO:0007669"/>
    <property type="project" value="UniProtKB-UniRule"/>
</dbReference>
<evidence type="ECO:0000256" key="10">
    <source>
        <dbReference type="ARBA" id="ARBA00023004"/>
    </source>
</evidence>
<dbReference type="PROSITE" id="PS00764">
    <property type="entry name" value="ENDONUCLEASE_III_1"/>
    <property type="match status" value="1"/>
</dbReference>
<proteinExistence type="inferred from homology"/>
<keyword evidence="13 14" id="KW-0326">Glycosidase</keyword>
<gene>
    <name evidence="16" type="ORF">LVY65_12135</name>
</gene>
<dbReference type="PANTHER" id="PTHR42944:SF1">
    <property type="entry name" value="ADENINE DNA GLYCOSYLASE"/>
    <property type="match status" value="1"/>
</dbReference>
<dbReference type="GO" id="GO:0032357">
    <property type="term" value="F:oxidized purine DNA binding"/>
    <property type="evidence" value="ECO:0007669"/>
    <property type="project" value="TreeGrafter"/>
</dbReference>
<keyword evidence="12" id="KW-0234">DNA repair</keyword>
<dbReference type="SUPFAM" id="SSF55811">
    <property type="entry name" value="Nudix"/>
    <property type="match status" value="1"/>
</dbReference>
<dbReference type="InterPro" id="IPR004035">
    <property type="entry name" value="Endouclease-III_FeS-bd_BS"/>
</dbReference>
<dbReference type="PANTHER" id="PTHR42944">
    <property type="entry name" value="ADENINE DNA GLYCOSYLASE"/>
    <property type="match status" value="1"/>
</dbReference>
<dbReference type="InterPro" id="IPR029119">
    <property type="entry name" value="MutY_C"/>
</dbReference>
<keyword evidence="6" id="KW-0004">4Fe-4S</keyword>
<dbReference type="EC" id="3.2.2.31" evidence="4 14"/>
<comment type="caution">
    <text evidence="16">The sequence shown here is derived from an EMBL/GenBank/DDBJ whole genome shotgun (WGS) entry which is preliminary data.</text>
</comment>
<evidence type="ECO:0000256" key="8">
    <source>
        <dbReference type="ARBA" id="ARBA00022763"/>
    </source>
</evidence>
<feature type="domain" description="HhH-GPD" evidence="15">
    <location>
        <begin position="42"/>
        <end position="189"/>
    </location>
</feature>
<evidence type="ECO:0000259" key="15">
    <source>
        <dbReference type="SMART" id="SM00478"/>
    </source>
</evidence>
<dbReference type="Gene3D" id="1.10.1670.10">
    <property type="entry name" value="Helix-hairpin-Helix base-excision DNA repair enzymes (C-terminal)"/>
    <property type="match status" value="1"/>
</dbReference>
<evidence type="ECO:0000256" key="7">
    <source>
        <dbReference type="ARBA" id="ARBA00022723"/>
    </source>
</evidence>
<keyword evidence="7" id="KW-0479">Metal-binding</keyword>
<accession>A0A9X1QLB9</accession>
<evidence type="ECO:0000256" key="14">
    <source>
        <dbReference type="RuleBase" id="RU365096"/>
    </source>
</evidence>
<dbReference type="InterPro" id="IPR015797">
    <property type="entry name" value="NUDIX_hydrolase-like_dom_sf"/>
</dbReference>
<evidence type="ECO:0000256" key="12">
    <source>
        <dbReference type="ARBA" id="ARBA00023204"/>
    </source>
</evidence>
<evidence type="ECO:0000256" key="9">
    <source>
        <dbReference type="ARBA" id="ARBA00022801"/>
    </source>
</evidence>
<evidence type="ECO:0000256" key="5">
    <source>
        <dbReference type="ARBA" id="ARBA00022023"/>
    </source>
</evidence>
<evidence type="ECO:0000256" key="3">
    <source>
        <dbReference type="ARBA" id="ARBA00008343"/>
    </source>
</evidence>
<dbReference type="GO" id="GO:0051539">
    <property type="term" value="F:4 iron, 4 sulfur cluster binding"/>
    <property type="evidence" value="ECO:0007669"/>
    <property type="project" value="UniProtKB-UniRule"/>
</dbReference>
<dbReference type="SMART" id="SM00525">
    <property type="entry name" value="FES"/>
    <property type="match status" value="1"/>
</dbReference>
<keyword evidence="17" id="KW-1185">Reference proteome</keyword>
<keyword evidence="8 14" id="KW-0227">DNA damage</keyword>
<reference evidence="16" key="1">
    <citation type="submission" date="2022-01" db="EMBL/GenBank/DDBJ databases">
        <authorList>
            <person name="Jo J.-H."/>
            <person name="Im W.-T."/>
        </authorList>
    </citation>
    <scope>NUCLEOTIDE SEQUENCE</scope>
    <source>
        <strain evidence="16">G124</strain>
    </source>
</reference>
<keyword evidence="10 14" id="KW-0408">Iron</keyword>
<dbReference type="InterPro" id="IPR003651">
    <property type="entry name" value="Endonuclease3_FeS-loop_motif"/>
</dbReference>
<evidence type="ECO:0000256" key="2">
    <source>
        <dbReference type="ARBA" id="ARBA00002933"/>
    </source>
</evidence>
<evidence type="ECO:0000313" key="16">
    <source>
        <dbReference type="EMBL" id="MCF2515806.1"/>
    </source>
</evidence>
<sequence>MPASAAKQLLDHYDRHARALPWRSPPGSPPPDPYFVWLSEVMLQQTTVATVTPRFRRLIERWPTIDALAAAPDEEVLMEWAGLGYYARARNLIACAREVAARGGFPPSESELRKLPGLGAYTAAAVAAIAFGARAVVIDTNVARVIARYRGIKQTLQESRDDIRKHADAMTPTDRPGDFAQAMMDLGATICRPRRPACSICPLSADCLALASGAPEEFPATKLKRERPHRHGLAWWIERDGAIWLVRRPARGMLGGMAALPGPEWGDDVPTVQRQASISHGFTHFTLELHIARRAEPVGEGWWQPIDHLAEAGLPTLYAKAAGTMLERKEVLAA</sequence>
<dbReference type="CDD" id="cd00056">
    <property type="entry name" value="ENDO3c"/>
    <property type="match status" value="1"/>
</dbReference>
<protein>
    <recommendedName>
        <fullName evidence="5 14">Adenine DNA glycosylase</fullName>
        <ecNumber evidence="4 14">3.2.2.31</ecNumber>
    </recommendedName>
</protein>
<comment type="function">
    <text evidence="2">Adenine glycosylase active on G-A mispairs. MutY also corrects error-prone DNA synthesis past GO lesions which are due to the oxidatively damaged form of guanine: 7,8-dihydro-8-oxoguanine (8-oxo-dGTP).</text>
</comment>
<comment type="catalytic activity">
    <reaction evidence="1 14">
        <text>Hydrolyzes free adenine bases from 7,8-dihydro-8-oxoguanine:adenine mismatched double-stranded DNA, leaving an apurinic site.</text>
        <dbReference type="EC" id="3.2.2.31"/>
    </reaction>
</comment>
<keyword evidence="11" id="KW-0411">Iron-sulfur</keyword>